<proteinExistence type="predicted"/>
<organism evidence="1 2">
    <name type="scientific">Periplaneta americana</name>
    <name type="common">American cockroach</name>
    <name type="synonym">Blatta americana</name>
    <dbReference type="NCBI Taxonomy" id="6978"/>
    <lineage>
        <taxon>Eukaryota</taxon>
        <taxon>Metazoa</taxon>
        <taxon>Ecdysozoa</taxon>
        <taxon>Arthropoda</taxon>
        <taxon>Hexapoda</taxon>
        <taxon>Insecta</taxon>
        <taxon>Pterygota</taxon>
        <taxon>Neoptera</taxon>
        <taxon>Polyneoptera</taxon>
        <taxon>Dictyoptera</taxon>
        <taxon>Blattodea</taxon>
        <taxon>Blattoidea</taxon>
        <taxon>Blattidae</taxon>
        <taxon>Blattinae</taxon>
        <taxon>Periplaneta</taxon>
    </lineage>
</organism>
<evidence type="ECO:0000313" key="1">
    <source>
        <dbReference type="EMBL" id="KAJ4450442.1"/>
    </source>
</evidence>
<protein>
    <submittedName>
        <fullName evidence="1">Uncharacterized protein</fullName>
    </submittedName>
</protein>
<reference evidence="1 2" key="1">
    <citation type="journal article" date="2022" name="Allergy">
        <title>Genome assembly and annotation of Periplaneta americana reveal a comprehensive cockroach allergen profile.</title>
        <authorList>
            <person name="Wang L."/>
            <person name="Xiong Q."/>
            <person name="Saelim N."/>
            <person name="Wang L."/>
            <person name="Nong W."/>
            <person name="Wan A.T."/>
            <person name="Shi M."/>
            <person name="Liu X."/>
            <person name="Cao Q."/>
            <person name="Hui J.H.L."/>
            <person name="Sookrung N."/>
            <person name="Leung T.F."/>
            <person name="Tungtrongchitr A."/>
            <person name="Tsui S.K.W."/>
        </authorList>
    </citation>
    <scope>NUCLEOTIDE SEQUENCE [LARGE SCALE GENOMIC DNA]</scope>
    <source>
        <strain evidence="1">PWHHKU_190912</strain>
    </source>
</reference>
<comment type="caution">
    <text evidence="1">The sequence shown here is derived from an EMBL/GenBank/DDBJ whole genome shotgun (WGS) entry which is preliminary data.</text>
</comment>
<name>A0ABQ8TWH5_PERAM</name>
<evidence type="ECO:0000313" key="2">
    <source>
        <dbReference type="Proteomes" id="UP001148838"/>
    </source>
</evidence>
<dbReference type="EMBL" id="JAJSOF020000003">
    <property type="protein sequence ID" value="KAJ4450442.1"/>
    <property type="molecule type" value="Genomic_DNA"/>
</dbReference>
<keyword evidence="2" id="KW-1185">Reference proteome</keyword>
<accession>A0ABQ8TWH5</accession>
<dbReference type="Proteomes" id="UP001148838">
    <property type="component" value="Unassembled WGS sequence"/>
</dbReference>
<gene>
    <name evidence="1" type="ORF">ANN_01866</name>
</gene>
<sequence length="198" mass="21917">MASLCEGGNEPSGSLKAICNKPHSYLSELSELSYLSAHRFFLQLSPLFGQNSEPALQSIAEARTPNPTTPSIRKLEHNSPLMARKLLPSHTPKERNHMVPSLVIWEAKGEEVKLRWCEVWTVGWVTATSMPLTLGGVAAVTGRPERASFFEEPAPPGDVAMVQTISTIDLQHFPVDFTQTFLFCSEKTDYISLLFTSI</sequence>